<feature type="chain" id="PRO_5028413964" evidence="2">
    <location>
        <begin position="24"/>
        <end position="606"/>
    </location>
</feature>
<proteinExistence type="predicted"/>
<name>A0A6V7TRK9_MELEN</name>
<dbReference type="EMBL" id="CAJEWN010000011">
    <property type="protein sequence ID" value="CAD2131981.1"/>
    <property type="molecule type" value="Genomic_DNA"/>
</dbReference>
<feature type="compositionally biased region" description="Basic and acidic residues" evidence="1">
    <location>
        <begin position="443"/>
        <end position="457"/>
    </location>
</feature>
<feature type="compositionally biased region" description="Acidic residues" evidence="1">
    <location>
        <begin position="585"/>
        <end position="600"/>
    </location>
</feature>
<feature type="compositionally biased region" description="Acidic residues" evidence="1">
    <location>
        <begin position="458"/>
        <end position="468"/>
    </location>
</feature>
<feature type="compositionally biased region" description="Basic and acidic residues" evidence="1">
    <location>
        <begin position="569"/>
        <end position="579"/>
    </location>
</feature>
<evidence type="ECO:0000256" key="1">
    <source>
        <dbReference type="SAM" id="MobiDB-lite"/>
    </source>
</evidence>
<comment type="caution">
    <text evidence="3">The sequence shown here is derived from an EMBL/GenBank/DDBJ whole genome shotgun (WGS) entry which is preliminary data.</text>
</comment>
<feature type="compositionally biased region" description="Polar residues" evidence="1">
    <location>
        <begin position="129"/>
        <end position="149"/>
    </location>
</feature>
<feature type="compositionally biased region" description="Polar residues" evidence="1">
    <location>
        <begin position="426"/>
        <end position="440"/>
    </location>
</feature>
<feature type="compositionally biased region" description="Basic and acidic residues" evidence="1">
    <location>
        <begin position="114"/>
        <end position="127"/>
    </location>
</feature>
<feature type="compositionally biased region" description="Basic and acidic residues" evidence="1">
    <location>
        <begin position="512"/>
        <end position="560"/>
    </location>
</feature>
<sequence length="606" mass="68110">MSRKSSSLIYIVCSLLLFQLCETRSIPPNDYSGGNNDYAQVNGQRKGPMPFGNGYNPNEGKFGQQNLSQNQQQQKMKGESEGSGSDEESFEGDQNFSQGQRMPEGQKFGNFRNEIGEKNSENNEKYGRNQGNDFEQTGSFGRQGMNDTFNRPMGGPMKNGFGGNPQNNGLNEDNGYPRGFEGNGIKTNFDRQGNQGNGQFEGNPGQEMNPFGRGQNPPYGVPGKQNMQGNSQFQEFPGNKNMNFDGNPESKNGGNEVVMPNGSEENEQLDEQEKQFLVQIYPFLKNVTVESILSFRAPLRDIDLSKADLEKKREEWLQKESEEVKKAYTDWKQRLNDKKQIANEKNAKNVETSSADTQELYKTIMATIADQTVSRHQECVNIRDSVKAASTETRNEFRQKVKLRVINFCLEEEEKALSPANPPMPGQNTENSLAPSTNIGKNELTKENEDSLNKDEEQKEDDEYDEDKDDKMKNGKGKDDKGSNSAEEDKNKLKDVKENGTDSSESGEENEDKMKNDGEKEEKNPAKDAEVKEAKNLEKKQDIGKETNGEDENEEKKMDEDEKDEEEGKDVKKDNKEESGPTPQNEEDNDEAGNDEDEAPEVNGKD</sequence>
<accession>A0A6V7TRK9</accession>
<feature type="compositionally biased region" description="Low complexity" evidence="1">
    <location>
        <begin position="64"/>
        <end position="74"/>
    </location>
</feature>
<feature type="compositionally biased region" description="Polar residues" evidence="1">
    <location>
        <begin position="32"/>
        <end position="43"/>
    </location>
</feature>
<reference evidence="3 4" key="1">
    <citation type="submission" date="2020-08" db="EMBL/GenBank/DDBJ databases">
        <authorList>
            <person name="Koutsovoulos G."/>
            <person name="Danchin GJ E."/>
        </authorList>
    </citation>
    <scope>NUCLEOTIDE SEQUENCE [LARGE SCALE GENOMIC DNA]</scope>
</reference>
<gene>
    <name evidence="3" type="ORF">MENT_LOCUS3499</name>
</gene>
<feature type="region of interest" description="Disordered" evidence="1">
    <location>
        <begin position="416"/>
        <end position="606"/>
    </location>
</feature>
<feature type="region of interest" description="Disordered" evidence="1">
    <location>
        <begin position="246"/>
        <end position="270"/>
    </location>
</feature>
<feature type="compositionally biased region" description="Low complexity" evidence="1">
    <location>
        <begin position="192"/>
        <end position="204"/>
    </location>
</feature>
<dbReference type="AlphaFoldDB" id="A0A6V7TRK9"/>
<evidence type="ECO:0000313" key="4">
    <source>
        <dbReference type="Proteomes" id="UP000580250"/>
    </source>
</evidence>
<organism evidence="3 4">
    <name type="scientific">Meloidogyne enterolobii</name>
    <name type="common">Root-knot nematode worm</name>
    <name type="synonym">Meloidogyne mayaguensis</name>
    <dbReference type="NCBI Taxonomy" id="390850"/>
    <lineage>
        <taxon>Eukaryota</taxon>
        <taxon>Metazoa</taxon>
        <taxon>Ecdysozoa</taxon>
        <taxon>Nematoda</taxon>
        <taxon>Chromadorea</taxon>
        <taxon>Rhabditida</taxon>
        <taxon>Tylenchina</taxon>
        <taxon>Tylenchomorpha</taxon>
        <taxon>Tylenchoidea</taxon>
        <taxon>Meloidogynidae</taxon>
        <taxon>Meloidogyninae</taxon>
        <taxon>Meloidogyne</taxon>
    </lineage>
</organism>
<dbReference type="Proteomes" id="UP000580250">
    <property type="component" value="Unassembled WGS sequence"/>
</dbReference>
<feature type="region of interest" description="Disordered" evidence="1">
    <location>
        <begin position="26"/>
        <end position="204"/>
    </location>
</feature>
<feature type="signal peptide" evidence="2">
    <location>
        <begin position="1"/>
        <end position="23"/>
    </location>
</feature>
<protein>
    <submittedName>
        <fullName evidence="3">Uncharacterized protein</fullName>
    </submittedName>
</protein>
<evidence type="ECO:0000313" key="3">
    <source>
        <dbReference type="EMBL" id="CAD2131981.1"/>
    </source>
</evidence>
<feature type="compositionally biased region" description="Basic and acidic residues" evidence="1">
    <location>
        <begin position="469"/>
        <end position="500"/>
    </location>
</feature>
<keyword evidence="2" id="KW-0732">Signal</keyword>
<evidence type="ECO:0000256" key="2">
    <source>
        <dbReference type="SAM" id="SignalP"/>
    </source>
</evidence>